<sequence>MQQDSSMTVHFKNGMAFTGMSTNIPGVGFELELQVPTPVVGPGVAVFVDLNPVWDLSVTLSVGAGVGSLLLHGFPETSTADTNNTILFLISLPVLYW</sequence>
<dbReference type="AlphaFoldDB" id="A0A9N8DYC6"/>
<comment type="caution">
    <text evidence="1">The sequence shown here is derived from an EMBL/GenBank/DDBJ whole genome shotgun (WGS) entry which is preliminary data.</text>
</comment>
<organism evidence="1 2">
    <name type="scientific">Seminavis robusta</name>
    <dbReference type="NCBI Taxonomy" id="568900"/>
    <lineage>
        <taxon>Eukaryota</taxon>
        <taxon>Sar</taxon>
        <taxon>Stramenopiles</taxon>
        <taxon>Ochrophyta</taxon>
        <taxon>Bacillariophyta</taxon>
        <taxon>Bacillariophyceae</taxon>
        <taxon>Bacillariophycidae</taxon>
        <taxon>Naviculales</taxon>
        <taxon>Naviculaceae</taxon>
        <taxon>Seminavis</taxon>
    </lineage>
</organism>
<evidence type="ECO:0000313" key="2">
    <source>
        <dbReference type="Proteomes" id="UP001153069"/>
    </source>
</evidence>
<accession>A0A9N8DYC6</accession>
<dbReference type="Proteomes" id="UP001153069">
    <property type="component" value="Unassembled WGS sequence"/>
</dbReference>
<gene>
    <name evidence="1" type="ORF">SEMRO_375_G129450.1</name>
</gene>
<evidence type="ECO:0000313" key="1">
    <source>
        <dbReference type="EMBL" id="CAB9509101.1"/>
    </source>
</evidence>
<proteinExistence type="predicted"/>
<protein>
    <submittedName>
        <fullName evidence="1">Uncharacterized protein</fullName>
    </submittedName>
</protein>
<name>A0A9N8DYC6_9STRA</name>
<keyword evidence="2" id="KW-1185">Reference proteome</keyword>
<reference evidence="1" key="1">
    <citation type="submission" date="2020-06" db="EMBL/GenBank/DDBJ databases">
        <authorList>
            <consortium name="Plant Systems Biology data submission"/>
        </authorList>
    </citation>
    <scope>NUCLEOTIDE SEQUENCE</scope>
    <source>
        <strain evidence="1">D6</strain>
    </source>
</reference>
<dbReference type="EMBL" id="CAICTM010000374">
    <property type="protein sequence ID" value="CAB9509101.1"/>
    <property type="molecule type" value="Genomic_DNA"/>
</dbReference>